<name>A0A915DHZ9_9BILA</name>
<reference evidence="2" key="1">
    <citation type="submission" date="2022-11" db="UniProtKB">
        <authorList>
            <consortium name="WormBaseParasite"/>
        </authorList>
    </citation>
    <scope>IDENTIFICATION</scope>
</reference>
<sequence>MEGSFFFASEVAVAENINQVTLFGAKHRGASYKTFQRVITIPGHLHYTDHARSIDDLFLTILAERNTKQPEPTSKKNIALIRSGNFKKGSKSRSHLEKKGNPFGLALRLNKEKNVNTNHEKFAFDSGYTAYSGPFRFKDTSNMGNKELQEYSRQKLQHQGKQKGSKKLLF</sequence>
<keyword evidence="1" id="KW-1185">Reference proteome</keyword>
<proteinExistence type="predicted"/>
<dbReference type="WBParaSite" id="jg20119">
    <property type="protein sequence ID" value="jg20119"/>
    <property type="gene ID" value="jg20119"/>
</dbReference>
<dbReference type="Proteomes" id="UP000887574">
    <property type="component" value="Unplaced"/>
</dbReference>
<evidence type="ECO:0000313" key="1">
    <source>
        <dbReference type="Proteomes" id="UP000887574"/>
    </source>
</evidence>
<dbReference type="AlphaFoldDB" id="A0A915DHZ9"/>
<accession>A0A915DHZ9</accession>
<protein>
    <submittedName>
        <fullName evidence="2">Uncharacterized protein</fullName>
    </submittedName>
</protein>
<evidence type="ECO:0000313" key="2">
    <source>
        <dbReference type="WBParaSite" id="jg20119"/>
    </source>
</evidence>
<organism evidence="1 2">
    <name type="scientific">Ditylenchus dipsaci</name>
    <dbReference type="NCBI Taxonomy" id="166011"/>
    <lineage>
        <taxon>Eukaryota</taxon>
        <taxon>Metazoa</taxon>
        <taxon>Ecdysozoa</taxon>
        <taxon>Nematoda</taxon>
        <taxon>Chromadorea</taxon>
        <taxon>Rhabditida</taxon>
        <taxon>Tylenchina</taxon>
        <taxon>Tylenchomorpha</taxon>
        <taxon>Sphaerularioidea</taxon>
        <taxon>Anguinidae</taxon>
        <taxon>Anguininae</taxon>
        <taxon>Ditylenchus</taxon>
    </lineage>
</organism>